<dbReference type="EMBL" id="JALJAT010000001">
    <property type="protein sequence ID" value="KAK4475198.1"/>
    <property type="molecule type" value="Genomic_DNA"/>
</dbReference>
<proteinExistence type="predicted"/>
<reference evidence="1" key="1">
    <citation type="submission" date="2022-04" db="EMBL/GenBank/DDBJ databases">
        <authorList>
            <person name="Xu L."/>
            <person name="Lv Z."/>
        </authorList>
    </citation>
    <scope>NUCLEOTIDE SEQUENCE</scope>
    <source>
        <strain evidence="1">LV_2022a</strain>
    </source>
</reference>
<sequence length="110" mass="12993">MAIVFLSNMSENGNVQPYLLDVITNKFSICENGLRLQLTFRINYFSYSQLSILVRVRFYHRFMAIFSIYLAKCLLFKRKNSIHFEQMNSSHSVRRMNNDHKIVNASHVVI</sequence>
<dbReference type="Proteomes" id="UP001292079">
    <property type="component" value="Unassembled WGS sequence"/>
</dbReference>
<reference evidence="1" key="2">
    <citation type="journal article" date="2023" name="Infect Dis Poverty">
        <title>Chromosome-scale genome of the human blood fluke Schistosoma mekongi and its implications for public health.</title>
        <authorList>
            <person name="Zhou M."/>
            <person name="Xu L."/>
            <person name="Xu D."/>
            <person name="Chen W."/>
            <person name="Khan J."/>
            <person name="Hu Y."/>
            <person name="Huang H."/>
            <person name="Wei H."/>
            <person name="Zhang Y."/>
            <person name="Chusongsang P."/>
            <person name="Tanasarnprasert K."/>
            <person name="Hu X."/>
            <person name="Limpanont Y."/>
            <person name="Lv Z."/>
        </authorList>
    </citation>
    <scope>NUCLEOTIDE SEQUENCE</scope>
    <source>
        <strain evidence="1">LV_2022a</strain>
    </source>
</reference>
<evidence type="ECO:0000313" key="2">
    <source>
        <dbReference type="Proteomes" id="UP001292079"/>
    </source>
</evidence>
<accession>A0AAE1ZK98</accession>
<comment type="caution">
    <text evidence="1">The sequence shown here is derived from an EMBL/GenBank/DDBJ whole genome shotgun (WGS) entry which is preliminary data.</text>
</comment>
<keyword evidence="2" id="KW-1185">Reference proteome</keyword>
<gene>
    <name evidence="1" type="ORF">MN116_002277</name>
</gene>
<organism evidence="1 2">
    <name type="scientific">Schistosoma mekongi</name>
    <name type="common">Parasitic worm</name>
    <dbReference type="NCBI Taxonomy" id="38744"/>
    <lineage>
        <taxon>Eukaryota</taxon>
        <taxon>Metazoa</taxon>
        <taxon>Spiralia</taxon>
        <taxon>Lophotrochozoa</taxon>
        <taxon>Platyhelminthes</taxon>
        <taxon>Trematoda</taxon>
        <taxon>Digenea</taxon>
        <taxon>Strigeidida</taxon>
        <taxon>Schistosomatoidea</taxon>
        <taxon>Schistosomatidae</taxon>
        <taxon>Schistosoma</taxon>
    </lineage>
</organism>
<dbReference type="AlphaFoldDB" id="A0AAE1ZK98"/>
<evidence type="ECO:0000313" key="1">
    <source>
        <dbReference type="EMBL" id="KAK4475198.1"/>
    </source>
</evidence>
<name>A0AAE1ZK98_SCHME</name>
<protein>
    <submittedName>
        <fullName evidence="1">Uncharacterized protein</fullName>
    </submittedName>
</protein>